<feature type="transmembrane region" description="Helical" evidence="1">
    <location>
        <begin position="16"/>
        <end position="36"/>
    </location>
</feature>
<gene>
    <name evidence="2" type="ORF">K7472_06120</name>
</gene>
<evidence type="ECO:0008006" key="4">
    <source>
        <dbReference type="Google" id="ProtNLM"/>
    </source>
</evidence>
<dbReference type="RefSeq" id="WP_222974799.1">
    <property type="nucleotide sequence ID" value="NZ_JAINVZ010000003.1"/>
</dbReference>
<comment type="caution">
    <text evidence="2">The sequence shown here is derived from an EMBL/GenBank/DDBJ whole genome shotgun (WGS) entry which is preliminary data.</text>
</comment>
<evidence type="ECO:0000256" key="1">
    <source>
        <dbReference type="SAM" id="Phobius"/>
    </source>
</evidence>
<keyword evidence="3" id="KW-1185">Reference proteome</keyword>
<evidence type="ECO:0000313" key="3">
    <source>
        <dbReference type="Proteomes" id="UP001198565"/>
    </source>
</evidence>
<reference evidence="2 3" key="1">
    <citation type="submission" date="2021-08" db="EMBL/GenBank/DDBJ databases">
        <title>Streptomyces sp. PTM05 isolated from lichen.</title>
        <authorList>
            <person name="Somphong A."/>
            <person name="Phongsopitanun W."/>
            <person name="Tanasupawat S."/>
        </authorList>
    </citation>
    <scope>NUCLEOTIDE SEQUENCE [LARGE SCALE GENOMIC DNA]</scope>
    <source>
        <strain evidence="2 3">Ptm05</strain>
    </source>
</reference>
<sequence length="186" mass="18797">MQPSAGPDLPHTRATAAHWLATGLGLAAAVAICVLAQPAGAAPTLAPATAPGAPNASAAHYPIACHGLPVDVVTKAAADLDGDGRPETVAVVRCDAPTGTPPSGVYVLDQPAAPGGTPRVVGTLVDPANKLSLRDFTVTGRTVSATLLGYSSNQVPRCCPDLARKFSWVWNDGRYVAIPGPHANSV</sequence>
<protein>
    <recommendedName>
        <fullName evidence="4">Secreted protein</fullName>
    </recommendedName>
</protein>
<keyword evidence="1" id="KW-0812">Transmembrane</keyword>
<dbReference type="Proteomes" id="UP001198565">
    <property type="component" value="Unassembled WGS sequence"/>
</dbReference>
<evidence type="ECO:0000313" key="2">
    <source>
        <dbReference type="EMBL" id="MBY8884420.1"/>
    </source>
</evidence>
<proteinExistence type="predicted"/>
<organism evidence="2 3">
    <name type="scientific">Streptantibioticus parmotrematis</name>
    <dbReference type="NCBI Taxonomy" id="2873249"/>
    <lineage>
        <taxon>Bacteria</taxon>
        <taxon>Bacillati</taxon>
        <taxon>Actinomycetota</taxon>
        <taxon>Actinomycetes</taxon>
        <taxon>Kitasatosporales</taxon>
        <taxon>Streptomycetaceae</taxon>
        <taxon>Streptantibioticus</taxon>
    </lineage>
</organism>
<keyword evidence="1" id="KW-1133">Transmembrane helix</keyword>
<name>A0ABS7QMK1_9ACTN</name>
<accession>A0ABS7QMK1</accession>
<dbReference type="EMBL" id="JAINVZ010000003">
    <property type="protein sequence ID" value="MBY8884420.1"/>
    <property type="molecule type" value="Genomic_DNA"/>
</dbReference>
<keyword evidence="1" id="KW-0472">Membrane</keyword>